<comment type="caution">
    <text evidence="1">The sequence shown here is derived from an EMBL/GenBank/DDBJ whole genome shotgun (WGS) entry which is preliminary data.</text>
</comment>
<name>A0A955L2G1_9BACT</name>
<evidence type="ECO:0000313" key="2">
    <source>
        <dbReference type="Proteomes" id="UP000775877"/>
    </source>
</evidence>
<evidence type="ECO:0000313" key="1">
    <source>
        <dbReference type="EMBL" id="MCA9381680.1"/>
    </source>
</evidence>
<gene>
    <name evidence="1" type="ORF">KC678_05420</name>
</gene>
<accession>A0A955L2G1</accession>
<organism evidence="1 2">
    <name type="scientific">Candidatus Dojkabacteria bacterium</name>
    <dbReference type="NCBI Taxonomy" id="2099670"/>
    <lineage>
        <taxon>Bacteria</taxon>
        <taxon>Candidatus Dojkabacteria</taxon>
    </lineage>
</organism>
<reference evidence="1" key="2">
    <citation type="journal article" date="2021" name="Microbiome">
        <title>Successional dynamics and alternative stable states in a saline activated sludge microbial community over 9 years.</title>
        <authorList>
            <person name="Wang Y."/>
            <person name="Ye J."/>
            <person name="Ju F."/>
            <person name="Liu L."/>
            <person name="Boyd J.A."/>
            <person name="Deng Y."/>
            <person name="Parks D.H."/>
            <person name="Jiang X."/>
            <person name="Yin X."/>
            <person name="Woodcroft B.J."/>
            <person name="Tyson G.W."/>
            <person name="Hugenholtz P."/>
            <person name="Polz M.F."/>
            <person name="Zhang T."/>
        </authorList>
    </citation>
    <scope>NUCLEOTIDE SEQUENCE</scope>
    <source>
        <strain evidence="1">HKST-UBA13</strain>
    </source>
</reference>
<dbReference type="Proteomes" id="UP000775877">
    <property type="component" value="Unassembled WGS sequence"/>
</dbReference>
<protein>
    <submittedName>
        <fullName evidence="1">Uncharacterized protein</fullName>
    </submittedName>
</protein>
<sequence>MQPQNSFNPQNLIQHISSIMPQYCDKCGARHDNKDLEIVFNSNSKAVCKLNCPNCGNSYMIHVNSPAEGMVAAKRSEYKSEITAQEITKFSNIKEIDSNEVIDVFNSLKSVSSIDDFNNLF</sequence>
<dbReference type="EMBL" id="JAGQLJ010000156">
    <property type="protein sequence ID" value="MCA9381680.1"/>
    <property type="molecule type" value="Genomic_DNA"/>
</dbReference>
<proteinExistence type="predicted"/>
<reference evidence="1" key="1">
    <citation type="submission" date="2020-04" db="EMBL/GenBank/DDBJ databases">
        <authorList>
            <person name="Zhang T."/>
        </authorList>
    </citation>
    <scope>NUCLEOTIDE SEQUENCE</scope>
    <source>
        <strain evidence="1">HKST-UBA13</strain>
    </source>
</reference>
<dbReference type="AlphaFoldDB" id="A0A955L2G1"/>